<evidence type="ECO:0000313" key="4">
    <source>
        <dbReference type="Proteomes" id="UP000182740"/>
    </source>
</evidence>
<dbReference type="Pfam" id="PF00682">
    <property type="entry name" value="HMGL-like"/>
    <property type="match status" value="1"/>
</dbReference>
<dbReference type="InterPro" id="IPR013785">
    <property type="entry name" value="Aldolase_TIM"/>
</dbReference>
<proteinExistence type="predicted"/>
<dbReference type="GO" id="GO:0016740">
    <property type="term" value="F:transferase activity"/>
    <property type="evidence" value="ECO:0007669"/>
    <property type="project" value="UniProtKB-KW"/>
</dbReference>
<evidence type="ECO:0000259" key="2">
    <source>
        <dbReference type="PROSITE" id="PS50991"/>
    </source>
</evidence>
<keyword evidence="1" id="KW-0808">Transferase</keyword>
<accession>A0A1K1SQ88</accession>
<dbReference type="InterPro" id="IPR000891">
    <property type="entry name" value="PYR_CT"/>
</dbReference>
<gene>
    <name evidence="3" type="ORF">SAMN04489730_6421</name>
</gene>
<protein>
    <submittedName>
        <fullName evidence="3">Homocitrate synthase NifV</fullName>
    </submittedName>
</protein>
<dbReference type="Gene3D" id="3.20.20.70">
    <property type="entry name" value="Aldolase class I"/>
    <property type="match status" value="1"/>
</dbReference>
<name>A0A1K1SQ88_9PSEU</name>
<evidence type="ECO:0000256" key="1">
    <source>
        <dbReference type="ARBA" id="ARBA00022679"/>
    </source>
</evidence>
<dbReference type="PANTHER" id="PTHR42880:SF1">
    <property type="entry name" value="ISOPROPYLMALATE_HOMOCITRATE_CITRAMALATE SYNTHASE FAMILY PROTEIN"/>
    <property type="match status" value="1"/>
</dbReference>
<dbReference type="SUPFAM" id="SSF51569">
    <property type="entry name" value="Aldolase"/>
    <property type="match status" value="1"/>
</dbReference>
<sequence length="364" mass="38454">MAGVEFTPEDATRISSLLVGVGVDLVEVGIISAAGSPDAELISAVHGEVGPERSLSLVMVRDRKQVAGALEEAGRLGCRSIMLSIPTSARHAELKLASSSLGYLKTLAKSAITQAKDRGFHVTFSGEDAARTDVERLNDYVAAGFAAGADRFRLAETVATLRPQDCAELVAGLVAIDGAEIEIHSHNMLGMAVANSFAAFDAGAAWISTTVGGIGERGGNSPLAEVLCTLRAAYGDTGRDLSQLTELTREAIRRGGFGSAFMSGPTTPHAYAYELLGQLIHPEAYETTPAEVVGNERSLRVRSRLSPALVEFALEGHDPAVDANRFCSWLAAHQEQRGNPLLDRDSIRGLAREYAALNLVTGGR</sequence>
<dbReference type="AlphaFoldDB" id="A0A1K1SQ88"/>
<feature type="domain" description="Pyruvate carboxyltransferase" evidence="2">
    <location>
        <begin position="1"/>
        <end position="245"/>
    </location>
</feature>
<dbReference type="PROSITE" id="PS50991">
    <property type="entry name" value="PYR_CT"/>
    <property type="match status" value="1"/>
</dbReference>
<reference evidence="4" key="1">
    <citation type="submission" date="2016-11" db="EMBL/GenBank/DDBJ databases">
        <authorList>
            <person name="Varghese N."/>
            <person name="Submissions S."/>
        </authorList>
    </citation>
    <scope>NUCLEOTIDE SEQUENCE [LARGE SCALE GENOMIC DNA]</scope>
    <source>
        <strain evidence="4">DSM 44671</strain>
    </source>
</reference>
<dbReference type="PANTHER" id="PTHR42880">
    <property type="entry name" value="HOMOCITRATE SYNTHASE"/>
    <property type="match status" value="1"/>
</dbReference>
<keyword evidence="4" id="KW-1185">Reference proteome</keyword>
<dbReference type="Proteomes" id="UP000182740">
    <property type="component" value="Unassembled WGS sequence"/>
</dbReference>
<dbReference type="STRING" id="546364.SAMN04489730_6421"/>
<dbReference type="EMBL" id="FPJG01000006">
    <property type="protein sequence ID" value="SFW86576.1"/>
    <property type="molecule type" value="Genomic_DNA"/>
</dbReference>
<organism evidence="3 4">
    <name type="scientific">Amycolatopsis australiensis</name>
    <dbReference type="NCBI Taxonomy" id="546364"/>
    <lineage>
        <taxon>Bacteria</taxon>
        <taxon>Bacillati</taxon>
        <taxon>Actinomycetota</taxon>
        <taxon>Actinomycetes</taxon>
        <taxon>Pseudonocardiales</taxon>
        <taxon>Pseudonocardiaceae</taxon>
        <taxon>Amycolatopsis</taxon>
    </lineage>
</organism>
<evidence type="ECO:0000313" key="3">
    <source>
        <dbReference type="EMBL" id="SFW86576.1"/>
    </source>
</evidence>